<protein>
    <submittedName>
        <fullName evidence="1">Uncharacterized protein</fullName>
    </submittedName>
</protein>
<organism evidence="1 2">
    <name type="scientific">Streptomyces violaceusniger</name>
    <dbReference type="NCBI Taxonomy" id="68280"/>
    <lineage>
        <taxon>Bacteria</taxon>
        <taxon>Bacillati</taxon>
        <taxon>Actinomycetota</taxon>
        <taxon>Actinomycetes</taxon>
        <taxon>Kitasatosporales</taxon>
        <taxon>Streptomycetaceae</taxon>
        <taxon>Streptomyces</taxon>
        <taxon>Streptomyces violaceusniger group</taxon>
    </lineage>
</organism>
<dbReference type="Proteomes" id="UP000301309">
    <property type="component" value="Unassembled WGS sequence"/>
</dbReference>
<evidence type="ECO:0000313" key="1">
    <source>
        <dbReference type="EMBL" id="GDY53376.1"/>
    </source>
</evidence>
<dbReference type="AlphaFoldDB" id="A0A4D4L2E1"/>
<proteinExistence type="predicted"/>
<dbReference type="EMBL" id="BJHW01000001">
    <property type="protein sequence ID" value="GDY53376.1"/>
    <property type="molecule type" value="Genomic_DNA"/>
</dbReference>
<keyword evidence="2" id="KW-1185">Reference proteome</keyword>
<comment type="caution">
    <text evidence="1">The sequence shown here is derived from an EMBL/GenBank/DDBJ whole genome shotgun (WGS) entry which is preliminary data.</text>
</comment>
<accession>A0A4D4L2E1</accession>
<evidence type="ECO:0000313" key="2">
    <source>
        <dbReference type="Proteomes" id="UP000301309"/>
    </source>
</evidence>
<sequence>MVSGLGSLRPRGGRVLTCRTAAGERRCRAGADGYGSALASYTHGMDNNTCTHCGTVGLAEGFIEDAGEHSRGYARWIEGAMERGFFGGAKRTGRPRRQIVAYRCPECGHLELFATGEV</sequence>
<reference evidence="1 2" key="1">
    <citation type="journal article" date="2020" name="Int. J. Syst. Evol. Microbiol.">
        <title>Reclassification of Streptomyces castelarensis and Streptomyces sporoclivatus as later heterotypic synonyms of Streptomyces antimycoticus.</title>
        <authorList>
            <person name="Komaki H."/>
            <person name="Tamura T."/>
        </authorList>
    </citation>
    <scope>NUCLEOTIDE SEQUENCE [LARGE SCALE GENOMIC DNA]</scope>
    <source>
        <strain evidence="1 2">NBRC 13459</strain>
    </source>
</reference>
<gene>
    <name evidence="1" type="ORF">SVIO_039990</name>
</gene>
<name>A0A4D4L2E1_STRVO</name>